<protein>
    <recommendedName>
        <fullName evidence="1">HTH cro/C1-type domain-containing protein</fullName>
    </recommendedName>
</protein>
<dbReference type="Proteomes" id="UP000183144">
    <property type="component" value="Unassembled WGS sequence"/>
</dbReference>
<evidence type="ECO:0000259" key="1">
    <source>
        <dbReference type="PROSITE" id="PS50943"/>
    </source>
</evidence>
<dbReference type="EMBL" id="MNUI01000051">
    <property type="protein sequence ID" value="OIN88886.1"/>
    <property type="molecule type" value="Genomic_DNA"/>
</dbReference>
<accession>A0A1J4RSK8</accession>
<proteinExistence type="predicted"/>
<gene>
    <name evidence="2" type="ORF">AUJ59_03120</name>
</gene>
<dbReference type="SUPFAM" id="SSF47413">
    <property type="entry name" value="lambda repressor-like DNA-binding domains"/>
    <property type="match status" value="1"/>
</dbReference>
<organism evidence="2 3">
    <name type="scientific">Candidatus Beckwithbacteria bacterium CG1_02_47_37</name>
    <dbReference type="NCBI Taxonomy" id="1805034"/>
    <lineage>
        <taxon>Bacteria</taxon>
        <taxon>Candidatus Beckwithiibacteriota</taxon>
    </lineage>
</organism>
<reference evidence="2 3" key="1">
    <citation type="journal article" date="2016" name="Environ. Microbiol.">
        <title>Genomic resolution of a cold subsurface aquifer community provides metabolic insights for novel microbes adapted to high CO concentrations.</title>
        <authorList>
            <person name="Probst A.J."/>
            <person name="Castelle C.J."/>
            <person name="Singh A."/>
            <person name="Brown C.T."/>
            <person name="Anantharaman K."/>
            <person name="Sharon I."/>
            <person name="Hug L.A."/>
            <person name="Burstein D."/>
            <person name="Emerson J.B."/>
            <person name="Thomas B.C."/>
            <person name="Banfield J.F."/>
        </authorList>
    </citation>
    <scope>NUCLEOTIDE SEQUENCE [LARGE SCALE GENOMIC DNA]</scope>
    <source>
        <strain evidence="2">CG1_02_47_37</strain>
    </source>
</reference>
<dbReference type="SMART" id="SM00530">
    <property type="entry name" value="HTH_XRE"/>
    <property type="match status" value="1"/>
</dbReference>
<dbReference type="Gene3D" id="1.10.260.40">
    <property type="entry name" value="lambda repressor-like DNA-binding domains"/>
    <property type="match status" value="1"/>
</dbReference>
<dbReference type="GO" id="GO:0003677">
    <property type="term" value="F:DNA binding"/>
    <property type="evidence" value="ECO:0007669"/>
    <property type="project" value="InterPro"/>
</dbReference>
<dbReference type="CDD" id="cd00093">
    <property type="entry name" value="HTH_XRE"/>
    <property type="match status" value="1"/>
</dbReference>
<comment type="caution">
    <text evidence="2">The sequence shown here is derived from an EMBL/GenBank/DDBJ whole genome shotgun (WGS) entry which is preliminary data.</text>
</comment>
<feature type="domain" description="HTH cro/C1-type" evidence="1">
    <location>
        <begin position="33"/>
        <end position="87"/>
    </location>
</feature>
<dbReference type="InterPro" id="IPR010982">
    <property type="entry name" value="Lambda_DNA-bd_dom_sf"/>
</dbReference>
<dbReference type="Pfam" id="PF01381">
    <property type="entry name" value="HTH_3"/>
    <property type="match status" value="1"/>
</dbReference>
<dbReference type="AlphaFoldDB" id="A0A1J4RSK8"/>
<dbReference type="InterPro" id="IPR001387">
    <property type="entry name" value="Cro/C1-type_HTH"/>
</dbReference>
<name>A0A1J4RSK8_9BACT</name>
<dbReference type="PROSITE" id="PS50943">
    <property type="entry name" value="HTH_CROC1"/>
    <property type="match status" value="1"/>
</dbReference>
<sequence>MIYSQYLKERFKDPRFEKLILEHPERYQVAIAIIKTRFRKGWSQRYLAKKAKTTQAVISRVENMNVDSTVRLIRKIAVALGKRLEISFVFPA</sequence>
<evidence type="ECO:0000313" key="2">
    <source>
        <dbReference type="EMBL" id="OIN88886.1"/>
    </source>
</evidence>
<evidence type="ECO:0000313" key="3">
    <source>
        <dbReference type="Proteomes" id="UP000183144"/>
    </source>
</evidence>